<keyword evidence="5 8" id="KW-0812">Transmembrane</keyword>
<evidence type="ECO:0000256" key="2">
    <source>
        <dbReference type="ARBA" id="ARBA00007069"/>
    </source>
</evidence>
<sequence length="316" mass="34450">MSISHESPLSQAESTELENDELSNRPKFMIDSKRIGNRIRLNNILKHVFSFSTGFSIVVLGVLLYQVGLDSVGWLNLKFLTSNLSIFPHKAGIYGAIIGTVLMMLIVIPVTTILGVSTAIYLEEYAKKGRLHYLINVNISNLASVPSVIFGLLGLTVFGRLMNLGSSILAGGLTMSLLVLPIVVVAAQEAIRAVPDFLREASYAMGADKWTTVRKVVLPVAIPGILTGTILAISRAIGETAPLVVLGIPTLIMKIPSSVLDDFTVLPIQIYYWTLDSVLKPEYANLAAATIIVLLILLFLMNSVAIIIRNKFQQRF</sequence>
<dbReference type="SUPFAM" id="SSF161098">
    <property type="entry name" value="MetI-like"/>
    <property type="match status" value="1"/>
</dbReference>
<dbReference type="NCBIfam" id="TIGR00974">
    <property type="entry name" value="3a0107s02c"/>
    <property type="match status" value="1"/>
</dbReference>
<feature type="domain" description="ABC transmembrane type-1" evidence="10">
    <location>
        <begin position="97"/>
        <end position="305"/>
    </location>
</feature>
<evidence type="ECO:0000259" key="10">
    <source>
        <dbReference type="PROSITE" id="PS50928"/>
    </source>
</evidence>
<feature type="transmembrane region" description="Helical" evidence="8">
    <location>
        <begin position="164"/>
        <end position="187"/>
    </location>
</feature>
<dbReference type="Proteomes" id="UP000553059">
    <property type="component" value="Unassembled WGS sequence"/>
</dbReference>
<dbReference type="Pfam" id="PF00528">
    <property type="entry name" value="BPD_transp_1"/>
    <property type="match status" value="1"/>
</dbReference>
<evidence type="ECO:0000256" key="1">
    <source>
        <dbReference type="ARBA" id="ARBA00004651"/>
    </source>
</evidence>
<keyword evidence="7 8" id="KW-0472">Membrane</keyword>
<feature type="transmembrane region" description="Helical" evidence="8">
    <location>
        <begin position="48"/>
        <end position="68"/>
    </location>
</feature>
<evidence type="ECO:0000256" key="7">
    <source>
        <dbReference type="ARBA" id="ARBA00023136"/>
    </source>
</evidence>
<name>A0A7C7D9S6_9FIRM</name>
<accession>A0A7C7D9S6</accession>
<dbReference type="PANTHER" id="PTHR43470:SF5">
    <property type="entry name" value="PHOSPHATE TRANSPORT SYSTEM PERMEASE PROTEIN PSTA"/>
    <property type="match status" value="1"/>
</dbReference>
<feature type="transmembrane region" description="Helical" evidence="8">
    <location>
        <begin position="134"/>
        <end position="158"/>
    </location>
</feature>
<evidence type="ECO:0000256" key="6">
    <source>
        <dbReference type="ARBA" id="ARBA00022989"/>
    </source>
</evidence>
<feature type="transmembrane region" description="Helical" evidence="8">
    <location>
        <begin position="93"/>
        <end position="122"/>
    </location>
</feature>
<comment type="caution">
    <text evidence="11">The sequence shown here is derived from an EMBL/GenBank/DDBJ whole genome shotgun (WGS) entry which is preliminary data.</text>
</comment>
<organism evidence="11 12">
    <name type="scientific">Desulfitobacterium dehalogenans</name>
    <dbReference type="NCBI Taxonomy" id="36854"/>
    <lineage>
        <taxon>Bacteria</taxon>
        <taxon>Bacillati</taxon>
        <taxon>Bacillota</taxon>
        <taxon>Clostridia</taxon>
        <taxon>Eubacteriales</taxon>
        <taxon>Desulfitobacteriaceae</taxon>
        <taxon>Desulfitobacterium</taxon>
    </lineage>
</organism>
<evidence type="ECO:0000256" key="8">
    <source>
        <dbReference type="RuleBase" id="RU363043"/>
    </source>
</evidence>
<dbReference type="AlphaFoldDB" id="A0A7C7D9S6"/>
<feature type="transmembrane region" description="Helical" evidence="8">
    <location>
        <begin position="283"/>
        <end position="308"/>
    </location>
</feature>
<feature type="transmembrane region" description="Helical" evidence="8">
    <location>
        <begin position="216"/>
        <end position="237"/>
    </location>
</feature>
<dbReference type="GO" id="GO:0035435">
    <property type="term" value="P:phosphate ion transmembrane transport"/>
    <property type="evidence" value="ECO:0007669"/>
    <property type="project" value="InterPro"/>
</dbReference>
<feature type="compositionally biased region" description="Polar residues" evidence="9">
    <location>
        <begin position="1"/>
        <end position="14"/>
    </location>
</feature>
<evidence type="ECO:0000256" key="4">
    <source>
        <dbReference type="ARBA" id="ARBA00022475"/>
    </source>
</evidence>
<evidence type="ECO:0000256" key="9">
    <source>
        <dbReference type="SAM" id="MobiDB-lite"/>
    </source>
</evidence>
<dbReference type="PROSITE" id="PS50928">
    <property type="entry name" value="ABC_TM1"/>
    <property type="match status" value="1"/>
</dbReference>
<evidence type="ECO:0000313" key="11">
    <source>
        <dbReference type="EMBL" id="HHY26700.1"/>
    </source>
</evidence>
<comment type="similarity">
    <text evidence="2 8">Belongs to the binding-protein-dependent transport system permease family. CysTW subfamily.</text>
</comment>
<dbReference type="Gene3D" id="1.10.3720.10">
    <property type="entry name" value="MetI-like"/>
    <property type="match status" value="1"/>
</dbReference>
<evidence type="ECO:0000256" key="3">
    <source>
        <dbReference type="ARBA" id="ARBA00022448"/>
    </source>
</evidence>
<keyword evidence="6 8" id="KW-1133">Transmembrane helix</keyword>
<gene>
    <name evidence="11" type="primary">pstA</name>
    <name evidence="11" type="ORF">GX523_08135</name>
</gene>
<dbReference type="InterPro" id="IPR005672">
    <property type="entry name" value="Phosphate_PstA"/>
</dbReference>
<proteinExistence type="inferred from homology"/>
<dbReference type="GO" id="GO:0005315">
    <property type="term" value="F:phosphate transmembrane transporter activity"/>
    <property type="evidence" value="ECO:0007669"/>
    <property type="project" value="InterPro"/>
</dbReference>
<dbReference type="PANTHER" id="PTHR43470">
    <property type="entry name" value="PHOSPHATE TRANSPORT SYSTEM PERMEASE PROTEIN PSTA-RELATED"/>
    <property type="match status" value="1"/>
</dbReference>
<keyword evidence="4 8" id="KW-1003">Cell membrane</keyword>
<evidence type="ECO:0000313" key="12">
    <source>
        <dbReference type="Proteomes" id="UP000553059"/>
    </source>
</evidence>
<feature type="region of interest" description="Disordered" evidence="9">
    <location>
        <begin position="1"/>
        <end position="20"/>
    </location>
</feature>
<dbReference type="EMBL" id="DUTF01000180">
    <property type="protein sequence ID" value="HHY26700.1"/>
    <property type="molecule type" value="Genomic_DNA"/>
</dbReference>
<keyword evidence="3" id="KW-0813">Transport</keyword>
<protein>
    <recommendedName>
        <fullName evidence="8">Phosphate transport system permease protein PstA</fullName>
    </recommendedName>
</protein>
<dbReference type="GO" id="GO:0005886">
    <property type="term" value="C:plasma membrane"/>
    <property type="evidence" value="ECO:0007669"/>
    <property type="project" value="UniProtKB-SubCell"/>
</dbReference>
<reference evidence="11 12" key="1">
    <citation type="journal article" date="2020" name="Biotechnol. Biofuels">
        <title>New insights from the biogas microbiome by comprehensive genome-resolved metagenomics of nearly 1600 species originating from multiple anaerobic digesters.</title>
        <authorList>
            <person name="Campanaro S."/>
            <person name="Treu L."/>
            <person name="Rodriguez-R L.M."/>
            <person name="Kovalovszki A."/>
            <person name="Ziels R.M."/>
            <person name="Maus I."/>
            <person name="Zhu X."/>
            <person name="Kougias P.G."/>
            <person name="Basile A."/>
            <person name="Luo G."/>
            <person name="Schluter A."/>
            <person name="Konstantinidis K.T."/>
            <person name="Angelidaki I."/>
        </authorList>
    </citation>
    <scope>NUCLEOTIDE SEQUENCE [LARGE SCALE GENOMIC DNA]</scope>
    <source>
        <strain evidence="11">AS05jafATM_4</strain>
    </source>
</reference>
<evidence type="ECO:0000256" key="5">
    <source>
        <dbReference type="ARBA" id="ARBA00022692"/>
    </source>
</evidence>
<dbReference type="CDD" id="cd06261">
    <property type="entry name" value="TM_PBP2"/>
    <property type="match status" value="1"/>
</dbReference>
<dbReference type="InterPro" id="IPR000515">
    <property type="entry name" value="MetI-like"/>
</dbReference>
<comment type="subcellular location">
    <subcellularLocation>
        <location evidence="1 8">Cell membrane</location>
        <topology evidence="1 8">Multi-pass membrane protein</topology>
    </subcellularLocation>
</comment>
<dbReference type="InterPro" id="IPR035906">
    <property type="entry name" value="MetI-like_sf"/>
</dbReference>